<comment type="caution">
    <text evidence="2">The sequence shown here is derived from an EMBL/GenBank/DDBJ whole genome shotgun (WGS) entry which is preliminary data.</text>
</comment>
<keyword evidence="3" id="KW-1185">Reference proteome</keyword>
<proteinExistence type="predicted"/>
<feature type="compositionally biased region" description="Pro residues" evidence="1">
    <location>
        <begin position="74"/>
        <end position="87"/>
    </location>
</feature>
<accession>A0A9N7ZCU1</accession>
<gene>
    <name evidence="2" type="ORF">PLEPLA_LOCUS44913</name>
</gene>
<feature type="region of interest" description="Disordered" evidence="1">
    <location>
        <begin position="61"/>
        <end position="92"/>
    </location>
</feature>
<evidence type="ECO:0000313" key="3">
    <source>
        <dbReference type="Proteomes" id="UP001153269"/>
    </source>
</evidence>
<reference evidence="2" key="1">
    <citation type="submission" date="2020-03" db="EMBL/GenBank/DDBJ databases">
        <authorList>
            <person name="Weist P."/>
        </authorList>
    </citation>
    <scope>NUCLEOTIDE SEQUENCE</scope>
</reference>
<name>A0A9N7ZCU1_PLEPL</name>
<sequence>MCLTALHTLVFLQSEGLSPPRAALSLPMTSRRPNAVFSCARAARPRVGKCRHRRGGQGSLLTHLGPLRGLAGPRAPPPVLPPPPPSSTPTSSIFRADGCGGTFHFPKSERRRAVICQFGLNGADGGLNVVFPPGCTIPTSGGEGDTGSGV</sequence>
<protein>
    <submittedName>
        <fullName evidence="2">Uncharacterized protein</fullName>
    </submittedName>
</protein>
<organism evidence="2 3">
    <name type="scientific">Pleuronectes platessa</name>
    <name type="common">European plaice</name>
    <dbReference type="NCBI Taxonomy" id="8262"/>
    <lineage>
        <taxon>Eukaryota</taxon>
        <taxon>Metazoa</taxon>
        <taxon>Chordata</taxon>
        <taxon>Craniata</taxon>
        <taxon>Vertebrata</taxon>
        <taxon>Euteleostomi</taxon>
        <taxon>Actinopterygii</taxon>
        <taxon>Neopterygii</taxon>
        <taxon>Teleostei</taxon>
        <taxon>Neoteleostei</taxon>
        <taxon>Acanthomorphata</taxon>
        <taxon>Carangaria</taxon>
        <taxon>Pleuronectiformes</taxon>
        <taxon>Pleuronectoidei</taxon>
        <taxon>Pleuronectidae</taxon>
        <taxon>Pleuronectes</taxon>
    </lineage>
</organism>
<dbReference type="AlphaFoldDB" id="A0A9N7ZCU1"/>
<feature type="compositionally biased region" description="Low complexity" evidence="1">
    <location>
        <begin position="64"/>
        <end position="73"/>
    </location>
</feature>
<evidence type="ECO:0000313" key="2">
    <source>
        <dbReference type="EMBL" id="CAB1457109.1"/>
    </source>
</evidence>
<evidence type="ECO:0000256" key="1">
    <source>
        <dbReference type="SAM" id="MobiDB-lite"/>
    </source>
</evidence>
<dbReference type="EMBL" id="CADEAL010004325">
    <property type="protein sequence ID" value="CAB1457109.1"/>
    <property type="molecule type" value="Genomic_DNA"/>
</dbReference>
<dbReference type="Proteomes" id="UP001153269">
    <property type="component" value="Unassembled WGS sequence"/>
</dbReference>